<dbReference type="GO" id="GO:0016705">
    <property type="term" value="F:oxidoreductase activity, acting on paired donors, with incorporation or reduction of molecular oxygen"/>
    <property type="evidence" value="ECO:0007669"/>
    <property type="project" value="InterPro"/>
</dbReference>
<dbReference type="EMBL" id="NKHU02000029">
    <property type="protein sequence ID" value="RHZ63454.1"/>
    <property type="molecule type" value="Genomic_DNA"/>
</dbReference>
<gene>
    <name evidence="8" type="ORF">CDV56_108468</name>
</gene>
<dbReference type="PANTHER" id="PTHR24305">
    <property type="entry name" value="CYTOCHROME P450"/>
    <property type="match status" value="1"/>
</dbReference>
<evidence type="ECO:0000256" key="5">
    <source>
        <dbReference type="ARBA" id="ARBA00023002"/>
    </source>
</evidence>
<comment type="caution">
    <text evidence="8">The sequence shown here is derived from an EMBL/GenBank/DDBJ whole genome shotgun (WGS) entry which is preliminary data.</text>
</comment>
<evidence type="ECO:0000256" key="1">
    <source>
        <dbReference type="ARBA" id="ARBA00001971"/>
    </source>
</evidence>
<organism evidence="8 9">
    <name type="scientific">Aspergillus thermomutatus</name>
    <name type="common">Neosartorya pseudofischeri</name>
    <dbReference type="NCBI Taxonomy" id="41047"/>
    <lineage>
        <taxon>Eukaryota</taxon>
        <taxon>Fungi</taxon>
        <taxon>Dikarya</taxon>
        <taxon>Ascomycota</taxon>
        <taxon>Pezizomycotina</taxon>
        <taxon>Eurotiomycetes</taxon>
        <taxon>Eurotiomycetidae</taxon>
        <taxon>Eurotiales</taxon>
        <taxon>Aspergillaceae</taxon>
        <taxon>Aspergillus</taxon>
        <taxon>Aspergillus subgen. Fumigati</taxon>
    </lineage>
</organism>
<keyword evidence="5" id="KW-0560">Oxidoreductase</keyword>
<reference evidence="8" key="1">
    <citation type="submission" date="2018-08" db="EMBL/GenBank/DDBJ databases">
        <title>Draft genome sequence of azole-resistant Aspergillus thermomutatus (Neosartorya pseudofischeri) strain HMR AF 39, isolated from a human nasal aspirate.</title>
        <authorList>
            <person name="Parent-Michaud M."/>
            <person name="Dufresne P.J."/>
            <person name="Fournier E."/>
            <person name="Martineau C."/>
            <person name="Moreira S."/>
            <person name="Perkins V."/>
            <person name="De Repentigny L."/>
            <person name="Dufresne S.F."/>
        </authorList>
    </citation>
    <scope>NUCLEOTIDE SEQUENCE [LARGE SCALE GENOMIC DNA]</scope>
    <source>
        <strain evidence="8">HMR AF 39</strain>
    </source>
</reference>
<dbReference type="InterPro" id="IPR050121">
    <property type="entry name" value="Cytochrome_P450_monoxygenase"/>
</dbReference>
<dbReference type="RefSeq" id="XP_026617157.1">
    <property type="nucleotide sequence ID" value="XM_026762087.1"/>
</dbReference>
<dbReference type="SUPFAM" id="SSF48264">
    <property type="entry name" value="Cytochrome P450"/>
    <property type="match status" value="1"/>
</dbReference>
<sequence length="368" mass="41182">MMFIILTAVSFLYISYIFLSAIKTIFFHPLSHIPGPKSWIAFPLLQHLSAIRGRLDLDLRYWHERYGQVVPFGPDEVSFITAEAWKDIYGHGHRQLPKVQIFTNSGRDIISANDVDHARFRRPAATGGFAESGTAADMGKWYNLTTFDLIGDLAFGEPFEGLDISEYHHWVATMSGFIKAIPFLRMMNQYPVLFKVLLAFVPGSFMEARSKQVEHAKATVRKRLNNPAVQGRGDFMDLMLRHGGDEEGLSLEELEADANILILAGSKTTAALLSGVTAAFASETDITFNQVTAKLPYMLACLNEAFRMYPPVPGGVQRWTEAPTWISGYHIPPNTKVPGHQSAAYSSPRNFHQADQIHPWTMATSGYR</sequence>
<keyword evidence="9" id="KW-1185">Reference proteome</keyword>
<dbReference type="GO" id="GO:0004497">
    <property type="term" value="F:monooxygenase activity"/>
    <property type="evidence" value="ECO:0007669"/>
    <property type="project" value="UniProtKB-KW"/>
</dbReference>
<keyword evidence="6" id="KW-0408">Iron</keyword>
<dbReference type="VEuPathDB" id="FungiDB:CDV56_108468"/>
<evidence type="ECO:0000256" key="3">
    <source>
        <dbReference type="ARBA" id="ARBA00022617"/>
    </source>
</evidence>
<dbReference type="GeneID" id="38130442"/>
<dbReference type="GO" id="GO:0005506">
    <property type="term" value="F:iron ion binding"/>
    <property type="evidence" value="ECO:0007669"/>
    <property type="project" value="InterPro"/>
</dbReference>
<evidence type="ECO:0000256" key="6">
    <source>
        <dbReference type="ARBA" id="ARBA00023004"/>
    </source>
</evidence>
<dbReference type="AlphaFoldDB" id="A0A397HQ78"/>
<accession>A0A397HQ78</accession>
<name>A0A397HQ78_ASPTH</name>
<dbReference type="Gene3D" id="1.10.630.10">
    <property type="entry name" value="Cytochrome P450"/>
    <property type="match status" value="1"/>
</dbReference>
<dbReference type="PANTHER" id="PTHR24305:SF230">
    <property type="entry name" value="P450, PUTATIVE (EUROFUNG)-RELATED"/>
    <property type="match status" value="1"/>
</dbReference>
<dbReference type="InterPro" id="IPR036396">
    <property type="entry name" value="Cyt_P450_sf"/>
</dbReference>
<dbReference type="OrthoDB" id="1470350at2759"/>
<dbReference type="GO" id="GO:0020037">
    <property type="term" value="F:heme binding"/>
    <property type="evidence" value="ECO:0007669"/>
    <property type="project" value="InterPro"/>
</dbReference>
<keyword evidence="7" id="KW-0503">Monooxygenase</keyword>
<protein>
    <submittedName>
        <fullName evidence="8">Uncharacterized protein</fullName>
    </submittedName>
</protein>
<comment type="similarity">
    <text evidence="2">Belongs to the cytochrome P450 family.</text>
</comment>
<keyword evidence="4" id="KW-0479">Metal-binding</keyword>
<keyword evidence="3" id="KW-0349">Heme</keyword>
<dbReference type="STRING" id="41047.A0A397HQ78"/>
<dbReference type="Proteomes" id="UP000215305">
    <property type="component" value="Unassembled WGS sequence"/>
</dbReference>
<comment type="cofactor">
    <cofactor evidence="1">
        <name>heme</name>
        <dbReference type="ChEBI" id="CHEBI:30413"/>
    </cofactor>
</comment>
<evidence type="ECO:0000256" key="4">
    <source>
        <dbReference type="ARBA" id="ARBA00022723"/>
    </source>
</evidence>
<evidence type="ECO:0000313" key="8">
    <source>
        <dbReference type="EMBL" id="RHZ63454.1"/>
    </source>
</evidence>
<dbReference type="InterPro" id="IPR001128">
    <property type="entry name" value="Cyt_P450"/>
</dbReference>
<proteinExistence type="inferred from homology"/>
<evidence type="ECO:0000256" key="2">
    <source>
        <dbReference type="ARBA" id="ARBA00010617"/>
    </source>
</evidence>
<evidence type="ECO:0000313" key="9">
    <source>
        <dbReference type="Proteomes" id="UP000215305"/>
    </source>
</evidence>
<evidence type="ECO:0000256" key="7">
    <source>
        <dbReference type="ARBA" id="ARBA00023033"/>
    </source>
</evidence>
<dbReference type="Pfam" id="PF00067">
    <property type="entry name" value="p450"/>
    <property type="match status" value="2"/>
</dbReference>